<dbReference type="KEGG" id="meme:HYG87_04875"/>
<gene>
    <name evidence="1" type="ORF">HYG87_04875</name>
</gene>
<dbReference type="GeneID" id="64820074"/>
<organism evidence="1 2">
    <name type="scientific">Methanobacterium alkalithermotolerans</name>
    <dbReference type="NCBI Taxonomy" id="2731220"/>
    <lineage>
        <taxon>Archaea</taxon>
        <taxon>Methanobacteriati</taxon>
        <taxon>Methanobacteriota</taxon>
        <taxon>Methanomada group</taxon>
        <taxon>Methanobacteria</taxon>
        <taxon>Methanobacteriales</taxon>
        <taxon>Methanobacteriaceae</taxon>
        <taxon>Methanobacterium</taxon>
    </lineage>
</organism>
<dbReference type="AlphaFoldDB" id="A0A8T8K898"/>
<keyword evidence="2" id="KW-1185">Reference proteome</keyword>
<dbReference type="EMBL" id="CP058560">
    <property type="protein sequence ID" value="QUH23150.1"/>
    <property type="molecule type" value="Genomic_DNA"/>
</dbReference>
<dbReference type="OrthoDB" id="114359at2157"/>
<protein>
    <submittedName>
        <fullName evidence="1">DUF3236 domain-containing protein</fullName>
    </submittedName>
</protein>
<dbReference type="Proteomes" id="UP000681041">
    <property type="component" value="Chromosome"/>
</dbReference>
<name>A0A8T8K898_9EURY</name>
<accession>A0A8T8K898</accession>
<reference evidence="1" key="1">
    <citation type="submission" date="2020-07" db="EMBL/GenBank/DDBJ databases">
        <title>Methanobacterium. sp. MethCan genome.</title>
        <authorList>
            <person name="Postec A."/>
            <person name="Quemeneur M."/>
        </authorList>
    </citation>
    <scope>NUCLEOTIDE SEQUENCE</scope>
    <source>
        <strain evidence="1">MethCAN</strain>
    </source>
</reference>
<dbReference type="Gene3D" id="3.40.50.10150">
    <property type="entry name" value="B12-dependent dehydatase associated subunit"/>
    <property type="match status" value="1"/>
</dbReference>
<proteinExistence type="predicted"/>
<dbReference type="InterPro" id="IPR010254">
    <property type="entry name" value="B12-dep_deHydtase_bsu"/>
</dbReference>
<dbReference type="Pfam" id="PF11576">
    <property type="entry name" value="HcgB"/>
    <property type="match status" value="1"/>
</dbReference>
<evidence type="ECO:0000313" key="1">
    <source>
        <dbReference type="EMBL" id="QUH23150.1"/>
    </source>
</evidence>
<dbReference type="InterPro" id="IPR012019">
    <property type="entry name" value="HcgB"/>
</dbReference>
<dbReference type="PIRSF" id="PIRSF005018">
    <property type="entry name" value="UCP005018"/>
    <property type="match status" value="1"/>
</dbReference>
<dbReference type="RefSeq" id="WP_211534097.1">
    <property type="nucleotide sequence ID" value="NZ_CP058560.1"/>
</dbReference>
<sequence>MQLENLIKNAYQESADGIRKGDLIKEVVGIREYILNSKKIIVPNWNKAKLDVINQVLKEFGLRKAKHLEFHTSSCDLTRMPAINKAIMALDIAPCDLVIARGRLGVPGSGSMLVIIDNKGRLLSAAISPPHIIHGKTIKDAVYYEMTLALERLGFTRK</sequence>
<dbReference type="Gene3D" id="1.10.287.470">
    <property type="entry name" value="Helix hairpin bin"/>
    <property type="match status" value="1"/>
</dbReference>
<evidence type="ECO:0000313" key="2">
    <source>
        <dbReference type="Proteomes" id="UP000681041"/>
    </source>
</evidence>